<keyword evidence="1" id="KW-0862">Zinc</keyword>
<protein>
    <recommendedName>
        <fullName evidence="3">SWIM-type domain-containing protein</fullName>
    </recommendedName>
</protein>
<dbReference type="InterPro" id="IPR007527">
    <property type="entry name" value="Znf_SWIM"/>
</dbReference>
<organism evidence="4">
    <name type="scientific">Eucalyptus grandis</name>
    <name type="common">Flooded gum</name>
    <dbReference type="NCBI Taxonomy" id="71139"/>
    <lineage>
        <taxon>Eukaryota</taxon>
        <taxon>Viridiplantae</taxon>
        <taxon>Streptophyta</taxon>
        <taxon>Embryophyta</taxon>
        <taxon>Tracheophyta</taxon>
        <taxon>Spermatophyta</taxon>
        <taxon>Magnoliopsida</taxon>
        <taxon>eudicotyledons</taxon>
        <taxon>Gunneridae</taxon>
        <taxon>Pentapetalae</taxon>
        <taxon>rosids</taxon>
        <taxon>malvids</taxon>
        <taxon>Myrtales</taxon>
        <taxon>Myrtaceae</taxon>
        <taxon>Myrtoideae</taxon>
        <taxon>Eucalypteae</taxon>
        <taxon>Eucalyptus</taxon>
    </lineage>
</organism>
<reference evidence="4" key="1">
    <citation type="submission" date="2013-07" db="EMBL/GenBank/DDBJ databases">
        <title>The genome of Eucalyptus grandis.</title>
        <authorList>
            <person name="Schmutz J."/>
            <person name="Hayes R."/>
            <person name="Myburg A."/>
            <person name="Tuskan G."/>
            <person name="Grattapaglia D."/>
            <person name="Rokhsar D.S."/>
        </authorList>
    </citation>
    <scope>NUCLEOTIDE SEQUENCE</scope>
    <source>
        <tissue evidence="4">Leaf extractions</tissue>
    </source>
</reference>
<keyword evidence="1" id="KW-0863">Zinc-finger</keyword>
<evidence type="ECO:0000313" key="4">
    <source>
        <dbReference type="EMBL" id="KCW83084.1"/>
    </source>
</evidence>
<feature type="transmembrane region" description="Helical" evidence="2">
    <location>
        <begin position="12"/>
        <end position="34"/>
    </location>
</feature>
<name>A0A059CXY9_EUCGR</name>
<dbReference type="InterPro" id="IPR004330">
    <property type="entry name" value="FAR1_DNA_bnd_dom"/>
</dbReference>
<dbReference type="STRING" id="71139.A0A059CXY9"/>
<dbReference type="AlphaFoldDB" id="A0A059CXY9"/>
<feature type="domain" description="SWIM-type" evidence="3">
    <location>
        <begin position="554"/>
        <end position="585"/>
    </location>
</feature>
<gene>
    <name evidence="4" type="ORF">EUGRSUZ_B00042</name>
</gene>
<keyword evidence="1" id="KW-0479">Metal-binding</keyword>
<evidence type="ECO:0000259" key="3">
    <source>
        <dbReference type="PROSITE" id="PS50966"/>
    </source>
</evidence>
<dbReference type="InterPro" id="IPR018289">
    <property type="entry name" value="MULE_transposase_dom"/>
</dbReference>
<keyword evidence="2" id="KW-0812">Transmembrane</keyword>
<evidence type="ECO:0000256" key="2">
    <source>
        <dbReference type="SAM" id="Phobius"/>
    </source>
</evidence>
<keyword evidence="2" id="KW-0472">Membrane</keyword>
<dbReference type="OMA" id="ETWAMMR"/>
<dbReference type="Pfam" id="PF03101">
    <property type="entry name" value="FAR1"/>
    <property type="match status" value="1"/>
</dbReference>
<dbReference type="Pfam" id="PF10551">
    <property type="entry name" value="MULE"/>
    <property type="match status" value="1"/>
</dbReference>
<dbReference type="InParanoid" id="A0A059CXY9"/>
<dbReference type="Pfam" id="PF04434">
    <property type="entry name" value="SWIM"/>
    <property type="match status" value="1"/>
</dbReference>
<dbReference type="EMBL" id="KK198754">
    <property type="protein sequence ID" value="KCW83084.1"/>
    <property type="molecule type" value="Genomic_DNA"/>
</dbReference>
<dbReference type="PANTHER" id="PTHR47718:SF17">
    <property type="entry name" value="PROTEIN FAR1-RELATED SEQUENCE 5-LIKE"/>
    <property type="match status" value="1"/>
</dbReference>
<keyword evidence="2" id="KW-1133">Transmembrane helix</keyword>
<evidence type="ECO:0000256" key="1">
    <source>
        <dbReference type="PROSITE-ProRule" id="PRU00325"/>
    </source>
</evidence>
<proteinExistence type="predicted"/>
<dbReference type="PANTHER" id="PTHR47718">
    <property type="entry name" value="OS01G0519700 PROTEIN"/>
    <property type="match status" value="1"/>
</dbReference>
<dbReference type="eggNOG" id="ENOG502R2EI">
    <property type="taxonomic scope" value="Eukaryota"/>
</dbReference>
<accession>A0A059CXY9</accession>
<sequence length="806" mass="93752">MAELEVIFYSYNVKYIFFSFDVIFLIDYLLFIWLQHETSHLAHVMRDMENDFEFAIGMVFSNELEAYHKYVAYAINKGFGVRKGYTVKNRKGEITRRTFLCNCEGHSVTPSDQEKKFERLEVRCGCIAHIKFKVDNGIYEVIEYVSEHNHAFVSEYQKHLIRCGKMISDTVVVDIIKAGIGGTTAHKFLANEAGGGSKNLGLCQNFLQTESNKDVDGRDYQNLLNHFNCMQMQNPMFFYAVQVDQDGRLTNLFWRDSLSKFDYHCFGDVVVFDSTYRINRNNLICAPFVGVNHHWKNTLFGCAFLLDETAESFTWLFDVFLESMENKAPKTIFTDQDQAMAKAIRRVFPNTQHRLCPWHIIKNANQNIPQLYHKSGFRDKYFLRLMYRCKSEDEFESTWMEMEEEWGTQNNNWLQRLYGFRHKWSSAFGRDIFSCDIWSSQRSESTNNVFQHISKKTSSLVQFVNYYEEQLKHMRETEIQDDYNSRGKPKLQVSYNRILIHAASVYTRIIFQKFNEEFLECLSEQISGTTFDGLIYLYIIRCMGNRREHLVRFNPVELSISCECKLFESKGWLCRHALHVLNKNISVVKSIPSSYILKRWTKGAKEGIVNDESLPPGPSKFDRFATLMQESFELMILGAKDVNTMQIMMENMKIANGQISSYKSSIVVTDDAGDDSDNEDSLCDISVLDPIRRKGKGISYGKLKSSSEKKKKKSIKGTPPMQIDNRELVFQATHKETHFPNHLSNSNQFQNIFYPSNIGGPTVNFNNQMQQPPYIMPLGIMNGFCQFPNQVLKHFLKSYNHKLQSL</sequence>
<dbReference type="Gramene" id="KCW83084">
    <property type="protein sequence ID" value="KCW83084"/>
    <property type="gene ID" value="EUGRSUZ_B00042"/>
</dbReference>
<dbReference type="GO" id="GO:0008270">
    <property type="term" value="F:zinc ion binding"/>
    <property type="evidence" value="ECO:0007669"/>
    <property type="project" value="UniProtKB-KW"/>
</dbReference>
<dbReference type="PROSITE" id="PS50966">
    <property type="entry name" value="ZF_SWIM"/>
    <property type="match status" value="1"/>
</dbReference>